<dbReference type="Proteomes" id="UP000480222">
    <property type="component" value="Unassembled WGS sequence"/>
</dbReference>
<dbReference type="GO" id="GO:0005886">
    <property type="term" value="C:plasma membrane"/>
    <property type="evidence" value="ECO:0007669"/>
    <property type="project" value="TreeGrafter"/>
</dbReference>
<gene>
    <name evidence="5" type="ORF">CIP107547_01662</name>
</gene>
<reference evidence="5 6" key="1">
    <citation type="submission" date="2020-02" db="EMBL/GenBank/DDBJ databases">
        <authorList>
            <person name="Brisse S."/>
        </authorList>
    </citation>
    <scope>NUCLEOTIDE SEQUENCE [LARGE SCALE GENOMIC DNA]</scope>
    <source>
        <strain evidence="5">CIP107547</strain>
    </source>
</reference>
<dbReference type="AlphaFoldDB" id="A0A0D6GEL1"/>
<dbReference type="InterPro" id="IPR003339">
    <property type="entry name" value="ABC/ECF_trnsptr_transmembrane"/>
</dbReference>
<comment type="caution">
    <text evidence="5">The sequence shown here is derived from an EMBL/GenBank/DDBJ whole genome shotgun (WGS) entry which is preliminary data.</text>
</comment>
<keyword evidence="2 5" id="KW-0812">Transmembrane</keyword>
<dbReference type="PANTHER" id="PTHR33514">
    <property type="entry name" value="PROTEIN ABCI12, CHLOROPLASTIC"/>
    <property type="match status" value="1"/>
</dbReference>
<organism evidence="5 6">
    <name type="scientific">Corynebacterium diphtheriae</name>
    <dbReference type="NCBI Taxonomy" id="1717"/>
    <lineage>
        <taxon>Bacteria</taxon>
        <taxon>Bacillati</taxon>
        <taxon>Actinomycetota</taxon>
        <taxon>Actinomycetes</taxon>
        <taxon>Mycobacteriales</taxon>
        <taxon>Corynebacteriaceae</taxon>
        <taxon>Corynebacterium</taxon>
    </lineage>
</organism>
<sequence length="204" mass="21950">MIQSIPLGTYVPGESVVHKTPPLVKLGILIVFIVVSTIWGTTPLRALSSCVVAVSLYFVAKIPLPVAWSQLWLPLPVLLTLGAFQWWQRGAFYSSSLVLTIYAGLIAAVLVTLTSTLASMMDALETALQPLKKYGFPVESVVLAFSLTLRLLPLMLNTVNEVLDARKARGVAFSLTALGTPVMIRSINRARSIADALMARGAGD</sequence>
<dbReference type="PANTHER" id="PTHR33514:SF13">
    <property type="entry name" value="PROTEIN ABCI12, CHLOROPLASTIC"/>
    <property type="match status" value="1"/>
</dbReference>
<comment type="subcellular location">
    <subcellularLocation>
        <location evidence="1">Membrane</location>
        <topology evidence="1">Multi-pass membrane protein</topology>
    </subcellularLocation>
</comment>
<keyword evidence="4" id="KW-0472">Membrane</keyword>
<evidence type="ECO:0000256" key="1">
    <source>
        <dbReference type="ARBA" id="ARBA00004141"/>
    </source>
</evidence>
<dbReference type="OMA" id="LKPIIWI"/>
<proteinExistence type="predicted"/>
<accession>A0A0D6GEL1</accession>
<keyword evidence="3" id="KW-1133">Transmembrane helix</keyword>
<name>A0A0D6GEL1_CORDP</name>
<dbReference type="EMBL" id="CADDAV010000020">
    <property type="protein sequence ID" value="CAB0609072.1"/>
    <property type="molecule type" value="Genomic_DNA"/>
</dbReference>
<dbReference type="Pfam" id="PF02361">
    <property type="entry name" value="CbiQ"/>
    <property type="match status" value="1"/>
</dbReference>
<evidence type="ECO:0000256" key="4">
    <source>
        <dbReference type="ARBA" id="ARBA00023136"/>
    </source>
</evidence>
<protein>
    <submittedName>
        <fullName evidence="5">Energy-coupling factor transporter transmembrane protein EcfT</fullName>
    </submittedName>
</protein>
<dbReference type="CDD" id="cd16914">
    <property type="entry name" value="EcfT"/>
    <property type="match status" value="1"/>
</dbReference>
<evidence type="ECO:0000256" key="3">
    <source>
        <dbReference type="ARBA" id="ARBA00022989"/>
    </source>
</evidence>
<evidence type="ECO:0000313" key="6">
    <source>
        <dbReference type="Proteomes" id="UP000480222"/>
    </source>
</evidence>
<evidence type="ECO:0000256" key="2">
    <source>
        <dbReference type="ARBA" id="ARBA00022692"/>
    </source>
</evidence>
<dbReference type="KEGG" id="cdip:ERS451417_01477"/>
<dbReference type="GeneID" id="29421213"/>
<dbReference type="RefSeq" id="WP_003851882.1">
    <property type="nucleotide sequence ID" value="NZ_CABVGJ010000006.1"/>
</dbReference>
<evidence type="ECO:0000313" key="5">
    <source>
        <dbReference type="EMBL" id="CAB0609072.1"/>
    </source>
</evidence>